<dbReference type="EMBL" id="JBHSWT010000214">
    <property type="protein sequence ID" value="MFC6770982.1"/>
    <property type="molecule type" value="Genomic_DNA"/>
</dbReference>
<dbReference type="InterPro" id="IPR015943">
    <property type="entry name" value="WD40/YVTN_repeat-like_dom_sf"/>
</dbReference>
<evidence type="ECO:0000313" key="3">
    <source>
        <dbReference type="Proteomes" id="UP001596274"/>
    </source>
</evidence>
<dbReference type="InterPro" id="IPR011047">
    <property type="entry name" value="Quinoprotein_ADH-like_sf"/>
</dbReference>
<feature type="non-terminal residue" evidence="2">
    <location>
        <position position="1"/>
    </location>
</feature>
<dbReference type="Gene3D" id="2.130.10.10">
    <property type="entry name" value="YVTN repeat-like/Quinoprotein amine dehydrogenase"/>
    <property type="match status" value="1"/>
</dbReference>
<name>A0ABD5T525_9EURY</name>
<proteinExistence type="predicted"/>
<dbReference type="Proteomes" id="UP001596274">
    <property type="component" value="Unassembled WGS sequence"/>
</dbReference>
<gene>
    <name evidence="2" type="ORF">ACFQDD_05535</name>
</gene>
<sequence length="183" mass="18913">ERTVRLLDAGGDTQWTTTPSVTPLNWRQADSQNGPVLALGGTNGNLETIEVSDGSTRYEFGLQDLPVAVGDAGPGRVYVGGSGSIWAVSLLDGEVSWKQQYGGDTRVNAPSLGAIDGGDERAPVAINREGDLLVLNRNGGVTARGSVDAVVYASPLFADATGDGSDEILVVTEAGRLVAVDTN</sequence>
<evidence type="ECO:0000313" key="2">
    <source>
        <dbReference type="EMBL" id="MFC6770982.1"/>
    </source>
</evidence>
<accession>A0ABD5T525</accession>
<keyword evidence="3" id="KW-1185">Reference proteome</keyword>
<dbReference type="AlphaFoldDB" id="A0ABD5T525"/>
<dbReference type="Pfam" id="PF13360">
    <property type="entry name" value="PQQ_2"/>
    <property type="match status" value="1"/>
</dbReference>
<organism evidence="2 3">
    <name type="scientific">Halorubrum pallidum</name>
    <dbReference type="NCBI Taxonomy" id="1526114"/>
    <lineage>
        <taxon>Archaea</taxon>
        <taxon>Methanobacteriati</taxon>
        <taxon>Methanobacteriota</taxon>
        <taxon>Stenosarchaea group</taxon>
        <taxon>Halobacteria</taxon>
        <taxon>Halobacteriales</taxon>
        <taxon>Haloferacaceae</taxon>
        <taxon>Halorubrum</taxon>
    </lineage>
</organism>
<feature type="domain" description="Pyrrolo-quinoline quinone repeat" evidence="1">
    <location>
        <begin position="3"/>
        <end position="182"/>
    </location>
</feature>
<evidence type="ECO:0000259" key="1">
    <source>
        <dbReference type="Pfam" id="PF13360"/>
    </source>
</evidence>
<comment type="caution">
    <text evidence="2">The sequence shown here is derived from an EMBL/GenBank/DDBJ whole genome shotgun (WGS) entry which is preliminary data.</text>
</comment>
<dbReference type="SUPFAM" id="SSF50998">
    <property type="entry name" value="Quinoprotein alcohol dehydrogenase-like"/>
    <property type="match status" value="1"/>
</dbReference>
<reference evidence="2 3" key="1">
    <citation type="journal article" date="2019" name="Int. J. Syst. Evol. Microbiol.">
        <title>The Global Catalogue of Microorganisms (GCM) 10K type strain sequencing project: providing services to taxonomists for standard genome sequencing and annotation.</title>
        <authorList>
            <consortium name="The Broad Institute Genomics Platform"/>
            <consortium name="The Broad Institute Genome Sequencing Center for Infectious Disease"/>
            <person name="Wu L."/>
            <person name="Ma J."/>
        </authorList>
    </citation>
    <scope>NUCLEOTIDE SEQUENCE [LARGE SCALE GENOMIC DNA]</scope>
    <source>
        <strain evidence="2 3">PJ61</strain>
    </source>
</reference>
<protein>
    <submittedName>
        <fullName evidence="2">PQQ-binding-like beta-propeller repeat protein</fullName>
    </submittedName>
</protein>
<dbReference type="InterPro" id="IPR002372">
    <property type="entry name" value="PQQ_rpt_dom"/>
</dbReference>